<dbReference type="InterPro" id="IPR025758">
    <property type="entry name" value="Fic/DOC_N"/>
</dbReference>
<dbReference type="Proteomes" id="UP000785613">
    <property type="component" value="Unassembled WGS sequence"/>
</dbReference>
<gene>
    <name evidence="2" type="ORF">F0185_14915</name>
</gene>
<dbReference type="PANTHER" id="PTHR13504">
    <property type="entry name" value="FIDO DOMAIN-CONTAINING PROTEIN DDB_G0283145"/>
    <property type="match status" value="1"/>
</dbReference>
<comment type="caution">
    <text evidence="2">The sequence shown here is derived from an EMBL/GenBank/DDBJ whole genome shotgun (WGS) entry which is preliminary data.</text>
</comment>
<evidence type="ECO:0000259" key="1">
    <source>
        <dbReference type="PROSITE" id="PS51459"/>
    </source>
</evidence>
<dbReference type="SUPFAM" id="SSF140931">
    <property type="entry name" value="Fic-like"/>
    <property type="match status" value="1"/>
</dbReference>
<sequence>MPFDRNKPFNDLPLLPPATELETKAVLKQTIAARAALADLKGAAKQLPNQGVLIQALGLQEAKLSSEIENIVTTNDALFQGFANGGEGSDAQTKEVLHYKDALWQGFQWVKSDMPLTTRLFEDMYCLIKQADDGVRRLTGTRLSNPLGETIYTPPEGEGVIRDKLANLEIFINTPSELDPLVKLAVMHYQFEAIHPFPDGNGRVGRILNILLLLSEKLLDVPIVYLSRYIMDHKGDYYRGLAGVTEHGQWESWVLFMLRAVESTSRMTTERILGIEQLMRDAASRAEKVLPKVQVAGILEVVFRHPYCKVKFLEEAELGSRPTCTKYLRALVSAGLLREQSVWRENYFINEEFFNILTR</sequence>
<dbReference type="Gene3D" id="1.10.3290.10">
    <property type="entry name" value="Fido-like domain"/>
    <property type="match status" value="1"/>
</dbReference>
<dbReference type="InterPro" id="IPR036597">
    <property type="entry name" value="Fido-like_dom_sf"/>
</dbReference>
<dbReference type="EMBL" id="VUYU01000008">
    <property type="protein sequence ID" value="NHZ34863.1"/>
    <property type="molecule type" value="Genomic_DNA"/>
</dbReference>
<protein>
    <submittedName>
        <fullName evidence="2">Fic family protein</fullName>
    </submittedName>
</protein>
<proteinExistence type="predicted"/>
<dbReference type="InterPro" id="IPR040198">
    <property type="entry name" value="Fido_containing"/>
</dbReference>
<dbReference type="Pfam" id="PF21248">
    <property type="entry name" value="SoFic-like_C"/>
    <property type="match status" value="1"/>
</dbReference>
<feature type="domain" description="Fido" evidence="1">
    <location>
        <begin position="116"/>
        <end position="259"/>
    </location>
</feature>
<dbReference type="RefSeq" id="WP_167225680.1">
    <property type="nucleotide sequence ID" value="NZ_VUYU01000008.1"/>
</dbReference>
<organism evidence="2 3">
    <name type="scientific">Massilia rubra</name>
    <dbReference type="NCBI Taxonomy" id="2607910"/>
    <lineage>
        <taxon>Bacteria</taxon>
        <taxon>Pseudomonadati</taxon>
        <taxon>Pseudomonadota</taxon>
        <taxon>Betaproteobacteria</taxon>
        <taxon>Burkholderiales</taxon>
        <taxon>Oxalobacteraceae</taxon>
        <taxon>Telluria group</taxon>
        <taxon>Massilia</taxon>
    </lineage>
</organism>
<dbReference type="PROSITE" id="PS51459">
    <property type="entry name" value="FIDO"/>
    <property type="match status" value="1"/>
</dbReference>
<keyword evidence="3" id="KW-1185">Reference proteome</keyword>
<reference evidence="2 3" key="1">
    <citation type="submission" date="2019-09" db="EMBL/GenBank/DDBJ databases">
        <title>Taxonomy of Antarctic Massilia spp.: description of Massilia rubra sp. nov., Massilia aquatica sp. nov., Massilia mucilaginosa sp. nov., Massilia frigida sp. nov. isolated from streams, lakes and regoliths.</title>
        <authorList>
            <person name="Holochova P."/>
            <person name="Sedlacek I."/>
            <person name="Kralova S."/>
            <person name="Maslanova I."/>
            <person name="Busse H.-J."/>
            <person name="Stankova E."/>
            <person name="Vrbovska V."/>
            <person name="Kovarovic V."/>
            <person name="Bartak M."/>
            <person name="Svec P."/>
            <person name="Pantucek R."/>
        </authorList>
    </citation>
    <scope>NUCLEOTIDE SEQUENCE [LARGE SCALE GENOMIC DNA]</scope>
    <source>
        <strain evidence="2 3">CCM 8692</strain>
    </source>
</reference>
<dbReference type="PANTHER" id="PTHR13504:SF35">
    <property type="entry name" value="PROTEIN ADENYLYLTRANSFERASE SOFIC"/>
    <property type="match status" value="1"/>
</dbReference>
<dbReference type="PIRSF" id="PIRSF038925">
    <property type="entry name" value="AMP-prot_trans"/>
    <property type="match status" value="1"/>
</dbReference>
<evidence type="ECO:0000313" key="2">
    <source>
        <dbReference type="EMBL" id="NHZ34863.1"/>
    </source>
</evidence>
<dbReference type="InterPro" id="IPR003812">
    <property type="entry name" value="Fido"/>
</dbReference>
<dbReference type="Pfam" id="PF02661">
    <property type="entry name" value="Fic"/>
    <property type="match status" value="1"/>
</dbReference>
<dbReference type="InterPro" id="IPR026287">
    <property type="entry name" value="SoFic-like"/>
</dbReference>
<name>A0ABX0LQ85_9BURK</name>
<dbReference type="Pfam" id="PF13784">
    <property type="entry name" value="Fic_N"/>
    <property type="match status" value="1"/>
</dbReference>
<dbReference type="InterPro" id="IPR048770">
    <property type="entry name" value="SoFic-like_C"/>
</dbReference>
<evidence type="ECO:0000313" key="3">
    <source>
        <dbReference type="Proteomes" id="UP000785613"/>
    </source>
</evidence>
<accession>A0ABX0LQ85</accession>